<evidence type="ECO:0000256" key="2">
    <source>
        <dbReference type="ARBA" id="ARBA00004141"/>
    </source>
</evidence>
<dbReference type="eggNOG" id="KOG2632">
    <property type="taxonomic scope" value="Eukaryota"/>
</dbReference>
<proteinExistence type="inferred from homology"/>
<keyword evidence="6 10" id="KW-0812">Transmembrane</keyword>
<evidence type="ECO:0000256" key="9">
    <source>
        <dbReference type="ARBA" id="ARBA00023136"/>
    </source>
</evidence>
<feature type="domain" description="Peptidase S54 rhomboid" evidence="11">
    <location>
        <begin position="60"/>
        <end position="219"/>
    </location>
</feature>
<comment type="caution">
    <text evidence="12">The sequence shown here is derived from an EMBL/GenBank/DDBJ whole genome shotgun (WGS) entry which is preliminary data.</text>
</comment>
<dbReference type="Gene3D" id="1.20.1540.10">
    <property type="entry name" value="Rhomboid-like"/>
    <property type="match status" value="1"/>
</dbReference>
<dbReference type="HOGENOM" id="CLU_084816_0_0_1"/>
<feature type="transmembrane region" description="Helical" evidence="10">
    <location>
        <begin position="22"/>
        <end position="43"/>
    </location>
</feature>
<dbReference type="Pfam" id="PF01694">
    <property type="entry name" value="Rhomboid"/>
    <property type="match status" value="1"/>
</dbReference>
<keyword evidence="7" id="KW-0378">Hydrolase</keyword>
<feature type="transmembrane region" description="Helical" evidence="10">
    <location>
        <begin position="172"/>
        <end position="196"/>
    </location>
</feature>
<evidence type="ECO:0000256" key="3">
    <source>
        <dbReference type="ARBA" id="ARBA00009045"/>
    </source>
</evidence>
<organism evidence="12 13">
    <name type="scientific">Blumeria graminis f. sp. hordei (strain DH14)</name>
    <name type="common">Barley powdery mildew</name>
    <name type="synonym">Oidium monilioides f. sp. hordei</name>
    <dbReference type="NCBI Taxonomy" id="546991"/>
    <lineage>
        <taxon>Eukaryota</taxon>
        <taxon>Fungi</taxon>
        <taxon>Dikarya</taxon>
        <taxon>Ascomycota</taxon>
        <taxon>Pezizomycotina</taxon>
        <taxon>Leotiomycetes</taxon>
        <taxon>Erysiphales</taxon>
        <taxon>Erysiphaceae</taxon>
        <taxon>Blumeria</taxon>
        <taxon>Blumeria hordei</taxon>
    </lineage>
</organism>
<comment type="catalytic activity">
    <reaction evidence="1">
        <text>Cleaves type-1 transmembrane domains using a catalytic dyad composed of serine and histidine that are contributed by different transmembrane domains.</text>
        <dbReference type="EC" id="3.4.21.105"/>
    </reaction>
</comment>
<evidence type="ECO:0000256" key="1">
    <source>
        <dbReference type="ARBA" id="ARBA00000156"/>
    </source>
</evidence>
<dbReference type="InterPro" id="IPR035952">
    <property type="entry name" value="Rhomboid-like_sf"/>
</dbReference>
<keyword evidence="9 10" id="KW-0472">Membrane</keyword>
<keyword evidence="8 10" id="KW-1133">Transmembrane helix</keyword>
<dbReference type="EC" id="3.4.21.105" evidence="4"/>
<feature type="transmembrane region" description="Helical" evidence="10">
    <location>
        <begin position="136"/>
        <end position="160"/>
    </location>
</feature>
<dbReference type="AlphaFoldDB" id="N1JAE8"/>
<evidence type="ECO:0000256" key="8">
    <source>
        <dbReference type="ARBA" id="ARBA00022989"/>
    </source>
</evidence>
<protein>
    <recommendedName>
        <fullName evidence="4">rhomboid protease</fullName>
        <ecNumber evidence="4">3.4.21.105</ecNumber>
    </recommendedName>
</protein>
<dbReference type="PANTHER" id="PTHR43066:SF1">
    <property type="entry name" value="RHOMBOID PROTEIN 2"/>
    <property type="match status" value="1"/>
</dbReference>
<sequence length="268" mass="30195">MAPSLAQFSASRLRSFISRLPLFTRTVFLVILLFWLLSIQPIWNVSQWGALIPREINLKSMYRINTFPLVHVGLFHALSNVLALTPLLERFEAEHGTLTTLVLFIGPLSTIPALLYTFIETIILKMDTHILGARHAIISAVNFKANILECSIWVFTLLAMEAMKTYKTYPHFMLGSTPIPTWISPLVMAIFVSVLIPNTSFLGHLCGLAFGYGWGLGYLKFLAPPERALRWIEGKLNLLGRLPHYVSIDQKTYGRFGVLPTTHQKVAT</sequence>
<evidence type="ECO:0000256" key="5">
    <source>
        <dbReference type="ARBA" id="ARBA00022670"/>
    </source>
</evidence>
<dbReference type="PANTHER" id="PTHR43066">
    <property type="entry name" value="RHOMBOID-RELATED PROTEIN"/>
    <property type="match status" value="1"/>
</dbReference>
<feature type="transmembrane region" description="Helical" evidence="10">
    <location>
        <begin position="69"/>
        <end position="88"/>
    </location>
</feature>
<dbReference type="FunCoup" id="N1JAE8">
    <property type="interactions" value="52"/>
</dbReference>
<dbReference type="InParanoid" id="N1JAE8"/>
<feature type="transmembrane region" description="Helical" evidence="10">
    <location>
        <begin position="100"/>
        <end position="124"/>
    </location>
</feature>
<evidence type="ECO:0000256" key="4">
    <source>
        <dbReference type="ARBA" id="ARBA00013039"/>
    </source>
</evidence>
<evidence type="ECO:0000313" key="12">
    <source>
        <dbReference type="EMBL" id="CCU76544.1"/>
    </source>
</evidence>
<evidence type="ECO:0000256" key="10">
    <source>
        <dbReference type="SAM" id="Phobius"/>
    </source>
</evidence>
<evidence type="ECO:0000259" key="11">
    <source>
        <dbReference type="Pfam" id="PF01694"/>
    </source>
</evidence>
<reference evidence="12 13" key="1">
    <citation type="journal article" date="2010" name="Science">
        <title>Genome expansion and gene loss in powdery mildew fungi reveal tradeoffs in extreme parasitism.</title>
        <authorList>
            <person name="Spanu P.D."/>
            <person name="Abbott J.C."/>
            <person name="Amselem J."/>
            <person name="Burgis T.A."/>
            <person name="Soanes D.M."/>
            <person name="Stueber K."/>
            <person name="Ver Loren van Themaat E."/>
            <person name="Brown J.K.M."/>
            <person name="Butcher S.A."/>
            <person name="Gurr S.J."/>
            <person name="Lebrun M.-H."/>
            <person name="Ridout C.J."/>
            <person name="Schulze-Lefert P."/>
            <person name="Talbot N.J."/>
            <person name="Ahmadinejad N."/>
            <person name="Ametz C."/>
            <person name="Barton G.R."/>
            <person name="Benjdia M."/>
            <person name="Bidzinski P."/>
            <person name="Bindschedler L.V."/>
            <person name="Both M."/>
            <person name="Brewer M.T."/>
            <person name="Cadle-Davidson L."/>
            <person name="Cadle-Davidson M.M."/>
            <person name="Collemare J."/>
            <person name="Cramer R."/>
            <person name="Frenkel O."/>
            <person name="Godfrey D."/>
            <person name="Harriman J."/>
            <person name="Hoede C."/>
            <person name="King B.C."/>
            <person name="Klages S."/>
            <person name="Kleemann J."/>
            <person name="Knoll D."/>
            <person name="Koti P.S."/>
            <person name="Kreplak J."/>
            <person name="Lopez-Ruiz F.J."/>
            <person name="Lu X."/>
            <person name="Maekawa T."/>
            <person name="Mahanil S."/>
            <person name="Micali C."/>
            <person name="Milgroom M.G."/>
            <person name="Montana G."/>
            <person name="Noir S."/>
            <person name="O'Connell R.J."/>
            <person name="Oberhaensli S."/>
            <person name="Parlange F."/>
            <person name="Pedersen C."/>
            <person name="Quesneville H."/>
            <person name="Reinhardt R."/>
            <person name="Rott M."/>
            <person name="Sacristan S."/>
            <person name="Schmidt S.M."/>
            <person name="Schoen M."/>
            <person name="Skamnioti P."/>
            <person name="Sommer H."/>
            <person name="Stephens A."/>
            <person name="Takahara H."/>
            <person name="Thordal-Christensen H."/>
            <person name="Vigouroux M."/>
            <person name="Wessling R."/>
            <person name="Wicker T."/>
            <person name="Panstruga R."/>
        </authorList>
    </citation>
    <scope>NUCLEOTIDE SEQUENCE [LARGE SCALE GENOMIC DNA]</scope>
    <source>
        <strain evidence="12">DH14</strain>
    </source>
</reference>
<evidence type="ECO:0000256" key="6">
    <source>
        <dbReference type="ARBA" id="ARBA00022692"/>
    </source>
</evidence>
<dbReference type="GO" id="GO:0006508">
    <property type="term" value="P:proteolysis"/>
    <property type="evidence" value="ECO:0007669"/>
    <property type="project" value="UniProtKB-KW"/>
</dbReference>
<dbReference type="SUPFAM" id="SSF144091">
    <property type="entry name" value="Rhomboid-like"/>
    <property type="match status" value="1"/>
</dbReference>
<comment type="similarity">
    <text evidence="3">Belongs to the peptidase S54 family.</text>
</comment>
<dbReference type="EMBL" id="CAUH01002728">
    <property type="protein sequence ID" value="CCU76544.1"/>
    <property type="molecule type" value="Genomic_DNA"/>
</dbReference>
<dbReference type="OrthoDB" id="10257275at2759"/>
<gene>
    <name evidence="12" type="ORF">BGHDH14_bgh02044</name>
</gene>
<keyword evidence="13" id="KW-1185">Reference proteome</keyword>
<accession>N1JAE8</accession>
<dbReference type="InterPro" id="IPR022764">
    <property type="entry name" value="Peptidase_S54_rhomboid_dom"/>
</dbReference>
<name>N1JAE8_BLUG1</name>
<dbReference type="Proteomes" id="UP000015441">
    <property type="component" value="Unassembled WGS sequence"/>
</dbReference>
<comment type="subcellular location">
    <subcellularLocation>
        <location evidence="2">Membrane</location>
        <topology evidence="2">Multi-pass membrane protein</topology>
    </subcellularLocation>
</comment>
<evidence type="ECO:0000256" key="7">
    <source>
        <dbReference type="ARBA" id="ARBA00022801"/>
    </source>
</evidence>
<dbReference type="GO" id="GO:0004252">
    <property type="term" value="F:serine-type endopeptidase activity"/>
    <property type="evidence" value="ECO:0007669"/>
    <property type="project" value="InterPro"/>
</dbReference>
<evidence type="ECO:0000313" key="13">
    <source>
        <dbReference type="Proteomes" id="UP000015441"/>
    </source>
</evidence>
<dbReference type="GO" id="GO:0016020">
    <property type="term" value="C:membrane"/>
    <property type="evidence" value="ECO:0007669"/>
    <property type="project" value="UniProtKB-SubCell"/>
</dbReference>
<dbReference type="STRING" id="546991.N1JAE8"/>
<keyword evidence="5" id="KW-0645">Protease</keyword>
<feature type="transmembrane region" description="Helical" evidence="10">
    <location>
        <begin position="202"/>
        <end position="223"/>
    </location>
</feature>